<dbReference type="PROSITE" id="PS01117">
    <property type="entry name" value="HTH_MARR_1"/>
    <property type="match status" value="1"/>
</dbReference>
<dbReference type="GO" id="GO:0006950">
    <property type="term" value="P:response to stress"/>
    <property type="evidence" value="ECO:0007669"/>
    <property type="project" value="TreeGrafter"/>
</dbReference>
<sequence length="144" mass="15920">MKTSPDQDPHGLSELIAGVNRRLDTAVEARLKPAGARIEQYRLLASLMRQDGQAMGELAPSVFVDLPTLTKIVDRMVAAGLVYRAPDARDRRRVLVFLSDKGRAHFGELSPLVESERRVVTEGLSDSETARLSELLRGILADRQ</sequence>
<evidence type="ECO:0000256" key="2">
    <source>
        <dbReference type="ARBA" id="ARBA00023125"/>
    </source>
</evidence>
<keyword evidence="2" id="KW-0238">DNA-binding</keyword>
<dbReference type="Proteomes" id="UP000298179">
    <property type="component" value="Unassembled WGS sequence"/>
</dbReference>
<dbReference type="InterPro" id="IPR023187">
    <property type="entry name" value="Tscrpt_reg_MarR-type_CS"/>
</dbReference>
<feature type="domain" description="HTH marR-type" evidence="4">
    <location>
        <begin position="9"/>
        <end position="141"/>
    </location>
</feature>
<dbReference type="RefSeq" id="WP_134760550.1">
    <property type="nucleotide sequence ID" value="NZ_SOZD01000001.1"/>
</dbReference>
<keyword evidence="1" id="KW-0805">Transcription regulation</keyword>
<dbReference type="PRINTS" id="PR00598">
    <property type="entry name" value="HTHMARR"/>
</dbReference>
<gene>
    <name evidence="5" type="ORF">E3C22_04370</name>
</gene>
<dbReference type="PANTHER" id="PTHR33164">
    <property type="entry name" value="TRANSCRIPTIONAL REGULATOR, MARR FAMILY"/>
    <property type="match status" value="1"/>
</dbReference>
<dbReference type="GO" id="GO:0003700">
    <property type="term" value="F:DNA-binding transcription factor activity"/>
    <property type="evidence" value="ECO:0007669"/>
    <property type="project" value="InterPro"/>
</dbReference>
<dbReference type="SMART" id="SM00347">
    <property type="entry name" value="HTH_MARR"/>
    <property type="match status" value="1"/>
</dbReference>
<dbReference type="InterPro" id="IPR039422">
    <property type="entry name" value="MarR/SlyA-like"/>
</dbReference>
<dbReference type="SUPFAM" id="SSF46785">
    <property type="entry name" value="Winged helix' DNA-binding domain"/>
    <property type="match status" value="1"/>
</dbReference>
<dbReference type="EMBL" id="SOZD01000001">
    <property type="protein sequence ID" value="TFF27697.1"/>
    <property type="molecule type" value="Genomic_DNA"/>
</dbReference>
<dbReference type="InterPro" id="IPR000835">
    <property type="entry name" value="HTH_MarR-typ"/>
</dbReference>
<protein>
    <submittedName>
        <fullName evidence="5">MarR family transcriptional regulator</fullName>
    </submittedName>
</protein>
<evidence type="ECO:0000313" key="5">
    <source>
        <dbReference type="EMBL" id="TFF27697.1"/>
    </source>
</evidence>
<dbReference type="PANTHER" id="PTHR33164:SF64">
    <property type="entry name" value="TRANSCRIPTIONAL REGULATOR SLYA"/>
    <property type="match status" value="1"/>
</dbReference>
<dbReference type="InterPro" id="IPR036388">
    <property type="entry name" value="WH-like_DNA-bd_sf"/>
</dbReference>
<keyword evidence="3" id="KW-0804">Transcription</keyword>
<evidence type="ECO:0000256" key="3">
    <source>
        <dbReference type="ARBA" id="ARBA00023163"/>
    </source>
</evidence>
<dbReference type="InterPro" id="IPR036390">
    <property type="entry name" value="WH_DNA-bd_sf"/>
</dbReference>
<dbReference type="GO" id="GO:0003677">
    <property type="term" value="F:DNA binding"/>
    <property type="evidence" value="ECO:0007669"/>
    <property type="project" value="UniProtKB-KW"/>
</dbReference>
<name>A0A4Y8RV61_9HYPH</name>
<comment type="caution">
    <text evidence="5">The sequence shown here is derived from an EMBL/GenBank/DDBJ whole genome shotgun (WGS) entry which is preliminary data.</text>
</comment>
<organism evidence="5 6">
    <name type="scientific">Jiella endophytica</name>
    <dbReference type="NCBI Taxonomy" id="2558362"/>
    <lineage>
        <taxon>Bacteria</taxon>
        <taxon>Pseudomonadati</taxon>
        <taxon>Pseudomonadota</taxon>
        <taxon>Alphaproteobacteria</taxon>
        <taxon>Hyphomicrobiales</taxon>
        <taxon>Aurantimonadaceae</taxon>
        <taxon>Jiella</taxon>
    </lineage>
</organism>
<dbReference type="OrthoDB" id="582199at2"/>
<accession>A0A4Y8RV61</accession>
<dbReference type="Pfam" id="PF01047">
    <property type="entry name" value="MarR"/>
    <property type="match status" value="1"/>
</dbReference>
<reference evidence="5 6" key="1">
    <citation type="submission" date="2019-03" db="EMBL/GenBank/DDBJ databases">
        <title>Jiella endophytica sp. nov., a novel endophytic bacterium isolated from root of Ficus microcarpa Linn. f.</title>
        <authorList>
            <person name="Tuo L."/>
        </authorList>
    </citation>
    <scope>NUCLEOTIDE SEQUENCE [LARGE SCALE GENOMIC DNA]</scope>
    <source>
        <strain evidence="5 6">CBS5Q-3</strain>
    </source>
</reference>
<evidence type="ECO:0000313" key="6">
    <source>
        <dbReference type="Proteomes" id="UP000298179"/>
    </source>
</evidence>
<keyword evidence="6" id="KW-1185">Reference proteome</keyword>
<proteinExistence type="predicted"/>
<dbReference type="Gene3D" id="1.10.10.10">
    <property type="entry name" value="Winged helix-like DNA-binding domain superfamily/Winged helix DNA-binding domain"/>
    <property type="match status" value="1"/>
</dbReference>
<dbReference type="AlphaFoldDB" id="A0A4Y8RV61"/>
<evidence type="ECO:0000259" key="4">
    <source>
        <dbReference type="PROSITE" id="PS50995"/>
    </source>
</evidence>
<dbReference type="PROSITE" id="PS50995">
    <property type="entry name" value="HTH_MARR_2"/>
    <property type="match status" value="1"/>
</dbReference>
<evidence type="ECO:0000256" key="1">
    <source>
        <dbReference type="ARBA" id="ARBA00023015"/>
    </source>
</evidence>